<comment type="caution">
    <text evidence="1">The sequence shown here is derived from an EMBL/GenBank/DDBJ whole genome shotgun (WGS) entry which is preliminary data.</text>
</comment>
<keyword evidence="2" id="KW-1185">Reference proteome</keyword>
<proteinExistence type="predicted"/>
<organism evidence="1 2">
    <name type="scientific">Lyticum sinuosum</name>
    <dbReference type="NCBI Taxonomy" id="1332059"/>
    <lineage>
        <taxon>Bacteria</taxon>
        <taxon>Pseudomonadati</taxon>
        <taxon>Pseudomonadota</taxon>
        <taxon>Alphaproteobacteria</taxon>
        <taxon>Rickettsiales</taxon>
        <taxon>Lyticum</taxon>
    </lineage>
</organism>
<dbReference type="Proteomes" id="UP001289135">
    <property type="component" value="Unassembled WGS sequence"/>
</dbReference>
<sequence length="35" mass="4257">MQINTIFVVLQILKNKILTLYYNMIYNYKLSEDDT</sequence>
<protein>
    <submittedName>
        <fullName evidence="1">Uncharacterized protein</fullName>
    </submittedName>
</protein>
<evidence type="ECO:0000313" key="1">
    <source>
        <dbReference type="EMBL" id="MDZ5760969.1"/>
    </source>
</evidence>
<name>A0AAE5AHP2_9RICK</name>
<dbReference type="AlphaFoldDB" id="A0AAE5AHP2"/>
<gene>
    <name evidence="1" type="ORF">Lyticum_00126</name>
</gene>
<reference evidence="1" key="1">
    <citation type="submission" date="2023-02" db="EMBL/GenBank/DDBJ databases">
        <title>Host association and intracellularity evolved multiple times independently in the Rickettsiales.</title>
        <authorList>
            <person name="Castelli M."/>
            <person name="Nardi T."/>
            <person name="Gammuto L."/>
            <person name="Bellinzona G."/>
            <person name="Sabaneyeva E."/>
            <person name="Potekhin A."/>
            <person name="Serra V."/>
            <person name="Petroni G."/>
            <person name="Sassera D."/>
        </authorList>
    </citation>
    <scope>NUCLEOTIDE SEQUENCE</scope>
    <source>
        <strain evidence="1">USBL-36I1</strain>
    </source>
</reference>
<evidence type="ECO:0000313" key="2">
    <source>
        <dbReference type="Proteomes" id="UP001289135"/>
    </source>
</evidence>
<dbReference type="EMBL" id="JARGYU010000001">
    <property type="protein sequence ID" value="MDZ5760969.1"/>
    <property type="molecule type" value="Genomic_DNA"/>
</dbReference>
<accession>A0AAE5AHP2</accession>